<evidence type="ECO:0000256" key="2">
    <source>
        <dbReference type="RuleBase" id="RU004447"/>
    </source>
</evidence>
<dbReference type="PANTHER" id="PTHR11851">
    <property type="entry name" value="METALLOPROTEASE"/>
    <property type="match status" value="1"/>
</dbReference>
<evidence type="ECO:0000259" key="4">
    <source>
        <dbReference type="Pfam" id="PF05193"/>
    </source>
</evidence>
<dbReference type="InterPro" id="IPR011765">
    <property type="entry name" value="Pept_M16_N"/>
</dbReference>
<dbReference type="EMBL" id="LBOZ01000007">
    <property type="protein sequence ID" value="KKP46899.1"/>
    <property type="molecule type" value="Genomic_DNA"/>
</dbReference>
<protein>
    <submittedName>
        <fullName evidence="5">Peptidase M16 domain protein</fullName>
    </submittedName>
</protein>
<dbReference type="PROSITE" id="PS00143">
    <property type="entry name" value="INSULINASE"/>
    <property type="match status" value="1"/>
</dbReference>
<dbReference type="Gene3D" id="3.30.830.10">
    <property type="entry name" value="Metalloenzyme, LuxS/M16 peptidase-like"/>
    <property type="match status" value="2"/>
</dbReference>
<evidence type="ECO:0000313" key="6">
    <source>
        <dbReference type="Proteomes" id="UP000033995"/>
    </source>
</evidence>
<organism evidence="5 6">
    <name type="scientific">Candidatus Woesebacteria bacterium GW2011_GWA2_33_28</name>
    <dbReference type="NCBI Taxonomy" id="1618561"/>
    <lineage>
        <taxon>Bacteria</taxon>
        <taxon>Candidatus Woeseibacteriota</taxon>
    </lineage>
</organism>
<proteinExistence type="inferred from homology"/>
<dbReference type="PANTHER" id="PTHR11851:SF49">
    <property type="entry name" value="MITOCHONDRIAL-PROCESSING PEPTIDASE SUBUNIT ALPHA"/>
    <property type="match status" value="1"/>
</dbReference>
<evidence type="ECO:0000313" key="5">
    <source>
        <dbReference type="EMBL" id="KKP46899.1"/>
    </source>
</evidence>
<reference evidence="5 6" key="1">
    <citation type="journal article" date="2015" name="Nature">
        <title>rRNA introns, odd ribosomes, and small enigmatic genomes across a large radiation of phyla.</title>
        <authorList>
            <person name="Brown C.T."/>
            <person name="Hug L.A."/>
            <person name="Thomas B.C."/>
            <person name="Sharon I."/>
            <person name="Castelle C.J."/>
            <person name="Singh A."/>
            <person name="Wilkins M.J."/>
            <person name="Williams K.H."/>
            <person name="Banfield J.F."/>
        </authorList>
    </citation>
    <scope>NUCLEOTIDE SEQUENCE [LARGE SCALE GENOMIC DNA]</scope>
</reference>
<evidence type="ECO:0000259" key="3">
    <source>
        <dbReference type="Pfam" id="PF00675"/>
    </source>
</evidence>
<evidence type="ECO:0000256" key="1">
    <source>
        <dbReference type="ARBA" id="ARBA00007261"/>
    </source>
</evidence>
<comment type="similarity">
    <text evidence="1 2">Belongs to the peptidase M16 family.</text>
</comment>
<name>A0A0F9ZRR7_9BACT</name>
<accession>A0A0F9ZRR7</accession>
<comment type="caution">
    <text evidence="5">The sequence shown here is derived from an EMBL/GenBank/DDBJ whole genome shotgun (WGS) entry which is preliminary data.</text>
</comment>
<dbReference type="InterPro" id="IPR011249">
    <property type="entry name" value="Metalloenz_LuxS/M16"/>
</dbReference>
<dbReference type="AlphaFoldDB" id="A0A0F9ZRR7"/>
<sequence>MNFNKQILSNGLRVLTIPMPSVPSATVTVWVKTGSRNEEKKNSGISHFLEHMGFKGSKKRPTAKEISEVIDGIGGEFNAGTGKEYTNYYVKCRKDDIETAFDILSDMLINPILDKKEIEREKGTIIEEIRMYEDTPMMKIGDTFEELIYSGSTLGWDISGTEKSVQGMVKRDFEEYRKKFYTAENMMVTVAGGVTEKQTLDLANKYFPKLVTRNSSLVAKQFENKQNKPQIKLHNKKKEQAHVILGFMADGKNYKGKYAQTILSAILGGGMSSRMFIEVRERRGLAYAIRTSMDRYSDIGYIGTYAGLDVKKAEEAVKVMLDIHYQMLNVKTQMLNKELTKAKEFLKGHLALALEDTSDVNSFFGDQELFGSEILTPEEVFKKIDKVNLEEVLFEAKRLFVPERLNLAIIGPYEDASRFKKLL</sequence>
<dbReference type="Pfam" id="PF05193">
    <property type="entry name" value="Peptidase_M16_C"/>
    <property type="match status" value="1"/>
</dbReference>
<dbReference type="Pfam" id="PF00675">
    <property type="entry name" value="Peptidase_M16"/>
    <property type="match status" value="1"/>
</dbReference>
<dbReference type="Proteomes" id="UP000033995">
    <property type="component" value="Unassembled WGS sequence"/>
</dbReference>
<dbReference type="InterPro" id="IPR007863">
    <property type="entry name" value="Peptidase_M16_C"/>
</dbReference>
<dbReference type="PATRIC" id="fig|1618561.3.peg.803"/>
<dbReference type="GO" id="GO:0004222">
    <property type="term" value="F:metalloendopeptidase activity"/>
    <property type="evidence" value="ECO:0007669"/>
    <property type="project" value="InterPro"/>
</dbReference>
<feature type="domain" description="Peptidase M16 N-terminal" evidence="3">
    <location>
        <begin position="13"/>
        <end position="156"/>
    </location>
</feature>
<dbReference type="GO" id="GO:0046872">
    <property type="term" value="F:metal ion binding"/>
    <property type="evidence" value="ECO:0007669"/>
    <property type="project" value="InterPro"/>
</dbReference>
<feature type="domain" description="Peptidase M16 C-terminal" evidence="4">
    <location>
        <begin position="172"/>
        <end position="324"/>
    </location>
</feature>
<dbReference type="InterPro" id="IPR050361">
    <property type="entry name" value="MPP/UQCRC_Complex"/>
</dbReference>
<dbReference type="InterPro" id="IPR001431">
    <property type="entry name" value="Pept_M16_Zn_BS"/>
</dbReference>
<dbReference type="GO" id="GO:0006508">
    <property type="term" value="P:proteolysis"/>
    <property type="evidence" value="ECO:0007669"/>
    <property type="project" value="InterPro"/>
</dbReference>
<dbReference type="SUPFAM" id="SSF63411">
    <property type="entry name" value="LuxS/MPP-like metallohydrolase"/>
    <property type="match status" value="2"/>
</dbReference>
<gene>
    <name evidence="5" type="ORF">UR38_C0007G0027</name>
</gene>